<organism evidence="3 4">
    <name type="scientific">Nonomuraea roseola</name>
    <dbReference type="NCBI Taxonomy" id="46179"/>
    <lineage>
        <taxon>Bacteria</taxon>
        <taxon>Bacillati</taxon>
        <taxon>Actinomycetota</taxon>
        <taxon>Actinomycetes</taxon>
        <taxon>Streptosporangiales</taxon>
        <taxon>Streptosporangiaceae</taxon>
        <taxon>Nonomuraea</taxon>
    </lineage>
</organism>
<evidence type="ECO:0000256" key="2">
    <source>
        <dbReference type="ARBA" id="ARBA00022801"/>
    </source>
</evidence>
<dbReference type="EMBL" id="JBHMCE010000019">
    <property type="protein sequence ID" value="MFB9533502.1"/>
    <property type="molecule type" value="Genomic_DNA"/>
</dbReference>
<name>A0ABV5QDC2_9ACTN</name>
<keyword evidence="2" id="KW-0378">Hydrolase</keyword>
<evidence type="ECO:0008006" key="5">
    <source>
        <dbReference type="Google" id="ProtNLM"/>
    </source>
</evidence>
<protein>
    <recommendedName>
        <fullName evidence="5">Alpha/beta hydrolase</fullName>
    </recommendedName>
</protein>
<evidence type="ECO:0000313" key="3">
    <source>
        <dbReference type="EMBL" id="MFB9533502.1"/>
    </source>
</evidence>
<dbReference type="InterPro" id="IPR029058">
    <property type="entry name" value="AB_hydrolase_fold"/>
</dbReference>
<sequence length="138" mass="15114">MAGRSAYLTLQSTQPQTLAHALADSPAGQLAWNLQLFSDSVSDDYILTNATIYWLTDTAGSSALIGYHGNRPPAEPSTFPLGLACFADDFFPSIRPLAERDHSAIVHWNEYGKGGHHAAQEEPQHLADDIRTFFATRL</sequence>
<dbReference type="PANTHER" id="PTHR21661:SF35">
    <property type="entry name" value="EPOXIDE HYDROLASE"/>
    <property type="match status" value="1"/>
</dbReference>
<keyword evidence="4" id="KW-1185">Reference proteome</keyword>
<comment type="similarity">
    <text evidence="1">Belongs to the peptidase S33 family.</text>
</comment>
<dbReference type="PANTHER" id="PTHR21661">
    <property type="entry name" value="EPOXIDE HYDROLASE 1-RELATED"/>
    <property type="match status" value="1"/>
</dbReference>
<evidence type="ECO:0000256" key="1">
    <source>
        <dbReference type="ARBA" id="ARBA00010088"/>
    </source>
</evidence>
<evidence type="ECO:0000313" key="4">
    <source>
        <dbReference type="Proteomes" id="UP001589646"/>
    </source>
</evidence>
<dbReference type="Gene3D" id="3.40.50.1820">
    <property type="entry name" value="alpha/beta hydrolase"/>
    <property type="match status" value="1"/>
</dbReference>
<proteinExistence type="inferred from homology"/>
<gene>
    <name evidence="3" type="ORF">ACFFRN_43490</name>
</gene>
<dbReference type="SUPFAM" id="SSF53474">
    <property type="entry name" value="alpha/beta-Hydrolases"/>
    <property type="match status" value="1"/>
</dbReference>
<reference evidence="3 4" key="1">
    <citation type="submission" date="2024-09" db="EMBL/GenBank/DDBJ databases">
        <authorList>
            <person name="Sun Q."/>
            <person name="Mori K."/>
        </authorList>
    </citation>
    <scope>NUCLEOTIDE SEQUENCE [LARGE SCALE GENOMIC DNA]</scope>
    <source>
        <strain evidence="3 4">JCM 3323</strain>
    </source>
</reference>
<dbReference type="Proteomes" id="UP001589646">
    <property type="component" value="Unassembled WGS sequence"/>
</dbReference>
<dbReference type="RefSeq" id="WP_346118046.1">
    <property type="nucleotide sequence ID" value="NZ_BAAAXC010000005.1"/>
</dbReference>
<accession>A0ABV5QDC2</accession>
<comment type="caution">
    <text evidence="3">The sequence shown here is derived from an EMBL/GenBank/DDBJ whole genome shotgun (WGS) entry which is preliminary data.</text>
</comment>